<evidence type="ECO:0000313" key="3">
    <source>
        <dbReference type="Proteomes" id="UP000077266"/>
    </source>
</evidence>
<proteinExistence type="predicted"/>
<dbReference type="SUPFAM" id="SSF52540">
    <property type="entry name" value="P-loop containing nucleoside triphosphate hydrolases"/>
    <property type="match status" value="1"/>
</dbReference>
<dbReference type="PANTHER" id="PTHR47957:SF3">
    <property type="entry name" value="ATP-DEPENDENT HELICASE HRQ1"/>
    <property type="match status" value="1"/>
</dbReference>
<dbReference type="EMBL" id="KV426242">
    <property type="protein sequence ID" value="KZV84071.1"/>
    <property type="molecule type" value="Genomic_DNA"/>
</dbReference>
<accession>A0A165D9N9</accession>
<evidence type="ECO:0000259" key="1">
    <source>
        <dbReference type="PROSITE" id="PS51192"/>
    </source>
</evidence>
<dbReference type="GO" id="GO:0036297">
    <property type="term" value="P:interstrand cross-link repair"/>
    <property type="evidence" value="ECO:0007669"/>
    <property type="project" value="TreeGrafter"/>
</dbReference>
<evidence type="ECO:0000313" key="2">
    <source>
        <dbReference type="EMBL" id="KZV84071.1"/>
    </source>
</evidence>
<dbReference type="GO" id="GO:0005524">
    <property type="term" value="F:ATP binding"/>
    <property type="evidence" value="ECO:0007669"/>
    <property type="project" value="InterPro"/>
</dbReference>
<dbReference type="GO" id="GO:0006289">
    <property type="term" value="P:nucleotide-excision repair"/>
    <property type="evidence" value="ECO:0007669"/>
    <property type="project" value="TreeGrafter"/>
</dbReference>
<dbReference type="InterPro" id="IPR014001">
    <property type="entry name" value="Helicase_ATP-bd"/>
</dbReference>
<dbReference type="InterPro" id="IPR011545">
    <property type="entry name" value="DEAD/DEAH_box_helicase_dom"/>
</dbReference>
<dbReference type="GO" id="GO:0043138">
    <property type="term" value="F:3'-5' DNA helicase activity"/>
    <property type="evidence" value="ECO:0007669"/>
    <property type="project" value="TreeGrafter"/>
</dbReference>
<dbReference type="STRING" id="1314781.A0A165D9N9"/>
<dbReference type="AlphaFoldDB" id="A0A165D9N9"/>
<feature type="domain" description="Helicase ATP-binding" evidence="1">
    <location>
        <begin position="239"/>
        <end position="422"/>
    </location>
</feature>
<dbReference type="InterPro" id="IPR027417">
    <property type="entry name" value="P-loop_NTPase"/>
</dbReference>
<dbReference type="InParanoid" id="A0A165D9N9"/>
<feature type="non-terminal residue" evidence="2">
    <location>
        <position position="1"/>
    </location>
</feature>
<dbReference type="Pfam" id="PF00270">
    <property type="entry name" value="DEAD"/>
    <property type="match status" value="1"/>
</dbReference>
<dbReference type="InterPro" id="IPR018973">
    <property type="entry name" value="MZB"/>
</dbReference>
<keyword evidence="3" id="KW-1185">Reference proteome</keyword>
<dbReference type="Proteomes" id="UP000077266">
    <property type="component" value="Unassembled WGS sequence"/>
</dbReference>
<dbReference type="FunCoup" id="A0A165D9N9">
    <property type="interactions" value="354"/>
</dbReference>
<dbReference type="CDD" id="cd17923">
    <property type="entry name" value="DEXHc_Hrq1-like"/>
    <property type="match status" value="1"/>
</dbReference>
<sequence>MAITFAAVRKSVESILRQPLELTKVAEIKALLPDLVKFAYIPANDLQVQMAAQDRDGAPDIYASSSTHTLDDEEHVLVLEFLEGSLSTSLSTLRNQSQWSLTYAPSLTPEAMRKLVEKRNERFVQAVDELLGAVPEDEDPVALLMNAARDHVPVDPMAPQPDMGDNHQFILPSQTRRTVEEILDDLVEQDWYKNQIVARKIYEPKEATLGELTLSNTIWAAVKAARKISSLYSHQAAAIKAVQTGKNVIVSTPTASGKSIVYQVPVLEFLEENIESTALFVYPTKALAQDQKQAMEQLLFSCTGLENVKVATYDGDTPADQRRGIRDNASIVFANFDMVHTAILPHEDIWRRFLKNLKVVAVDELHYYTGLYGSHVAQVIRRLRRVCAAVGNRRIRFVSCSATISNPLGHMKNLFGIDDIEVITADGAPSGRKDFVIFNPPPKDGYHTHDKFMPYPAKHVSIRGIEEERYAVVDVTGLARGGQARILEEIEYSRAIFETYEGAVFLHQGQTFVVTEVSHDTRVARMTRADVNYTTSPRDFTNADAAQTSRIREVRGSPHRAFFGRVTLHTVVFGFFKLRNGQILESVSLETPPFDRETTGFWLDVPKNILGLMNEKNIHPAEAIHSASHALMNRFPMAQDLKTECKVAVKEYRPVETNRKRPARLIFYDGAGPGGGPASSAFDHISDLVHSAYEVVESCECKEGCIKCIHSPSCKESNEVSSKIGALLVLRGLLGLAIESDNVPDLSDEGRFPETIVVADVVDVVSNIEVESS</sequence>
<protein>
    <recommendedName>
        <fullName evidence="1">Helicase ATP-binding domain-containing protein</fullName>
    </recommendedName>
</protein>
<dbReference type="PROSITE" id="PS51192">
    <property type="entry name" value="HELICASE_ATP_BIND_1"/>
    <property type="match status" value="1"/>
</dbReference>
<dbReference type="PANTHER" id="PTHR47957">
    <property type="entry name" value="ATP-DEPENDENT HELICASE HRQ1"/>
    <property type="match status" value="1"/>
</dbReference>
<dbReference type="SMART" id="SM00487">
    <property type="entry name" value="DEXDc"/>
    <property type="match status" value="1"/>
</dbReference>
<dbReference type="OrthoDB" id="18781at2759"/>
<dbReference type="Pfam" id="PF09369">
    <property type="entry name" value="MZB"/>
    <property type="match status" value="1"/>
</dbReference>
<organism evidence="2 3">
    <name type="scientific">Exidia glandulosa HHB12029</name>
    <dbReference type="NCBI Taxonomy" id="1314781"/>
    <lineage>
        <taxon>Eukaryota</taxon>
        <taxon>Fungi</taxon>
        <taxon>Dikarya</taxon>
        <taxon>Basidiomycota</taxon>
        <taxon>Agaricomycotina</taxon>
        <taxon>Agaricomycetes</taxon>
        <taxon>Auriculariales</taxon>
        <taxon>Exidiaceae</taxon>
        <taxon>Exidia</taxon>
    </lineage>
</organism>
<dbReference type="GO" id="GO:0003676">
    <property type="term" value="F:nucleic acid binding"/>
    <property type="evidence" value="ECO:0007669"/>
    <property type="project" value="InterPro"/>
</dbReference>
<name>A0A165D9N9_EXIGL</name>
<reference evidence="2 3" key="1">
    <citation type="journal article" date="2016" name="Mol. Biol. Evol.">
        <title>Comparative Genomics of Early-Diverging Mushroom-Forming Fungi Provides Insights into the Origins of Lignocellulose Decay Capabilities.</title>
        <authorList>
            <person name="Nagy L.G."/>
            <person name="Riley R."/>
            <person name="Tritt A."/>
            <person name="Adam C."/>
            <person name="Daum C."/>
            <person name="Floudas D."/>
            <person name="Sun H."/>
            <person name="Yadav J.S."/>
            <person name="Pangilinan J."/>
            <person name="Larsson K.H."/>
            <person name="Matsuura K."/>
            <person name="Barry K."/>
            <person name="Labutti K."/>
            <person name="Kuo R."/>
            <person name="Ohm R.A."/>
            <person name="Bhattacharya S.S."/>
            <person name="Shirouzu T."/>
            <person name="Yoshinaga Y."/>
            <person name="Martin F.M."/>
            <person name="Grigoriev I.V."/>
            <person name="Hibbett D.S."/>
        </authorList>
    </citation>
    <scope>NUCLEOTIDE SEQUENCE [LARGE SCALE GENOMIC DNA]</scope>
    <source>
        <strain evidence="2 3">HHB12029</strain>
    </source>
</reference>
<dbReference type="GO" id="GO:0005634">
    <property type="term" value="C:nucleus"/>
    <property type="evidence" value="ECO:0007669"/>
    <property type="project" value="TreeGrafter"/>
</dbReference>
<gene>
    <name evidence="2" type="ORF">EXIGLDRAFT_727691</name>
</gene>
<dbReference type="Gene3D" id="3.40.50.300">
    <property type="entry name" value="P-loop containing nucleotide triphosphate hydrolases"/>
    <property type="match status" value="1"/>
</dbReference>